<dbReference type="eggNOG" id="COG1529">
    <property type="taxonomic scope" value="Bacteria"/>
</dbReference>
<evidence type="ECO:0000259" key="3">
    <source>
        <dbReference type="SMART" id="SM01008"/>
    </source>
</evidence>
<dbReference type="InterPro" id="IPR008274">
    <property type="entry name" value="AldOxase/xan_DH_MoCoBD1"/>
</dbReference>
<dbReference type="InterPro" id="IPR037165">
    <property type="entry name" value="AldOxase/xan_DH_Mopterin-bd_sf"/>
</dbReference>
<reference evidence="4 5" key="1">
    <citation type="submission" date="2012-01" db="EMBL/GenBank/DDBJ databases">
        <title>Complete sequence of Desulfotomaculum gibsoniae DSM 7213.</title>
        <authorList>
            <consortium name="US DOE Joint Genome Institute"/>
            <person name="Lucas S."/>
            <person name="Han J."/>
            <person name="Lapidus A."/>
            <person name="Cheng J.-F."/>
            <person name="Goodwin L."/>
            <person name="Pitluck S."/>
            <person name="Peters L."/>
            <person name="Ovchinnikova G."/>
            <person name="Teshima H."/>
            <person name="Detter J.C."/>
            <person name="Han C."/>
            <person name="Tapia R."/>
            <person name="Land M."/>
            <person name="Hauser L."/>
            <person name="Kyrpides N."/>
            <person name="Ivanova N."/>
            <person name="Pagani I."/>
            <person name="Parshina S."/>
            <person name="Plugge C."/>
            <person name="Muyzer G."/>
            <person name="Kuever J."/>
            <person name="Ivanova A."/>
            <person name="Nazina T."/>
            <person name="Klenk H.-P."/>
            <person name="Brambilla E."/>
            <person name="Spring S."/>
            <person name="Stams A.F."/>
            <person name="Woyke T."/>
        </authorList>
    </citation>
    <scope>NUCLEOTIDE SEQUENCE [LARGE SCALE GENOMIC DNA]</scope>
    <source>
        <strain evidence="4 5">DSM 7213</strain>
    </source>
</reference>
<protein>
    <submittedName>
        <fullName evidence="4">Aerobic-type carbon monoxide dehydrogenase, large subunit CoxL/CutL-like protein</fullName>
    </submittedName>
</protein>
<dbReference type="SUPFAM" id="SSF54665">
    <property type="entry name" value="CO dehydrogenase molybdoprotein N-domain-like"/>
    <property type="match status" value="1"/>
</dbReference>
<dbReference type="Gene3D" id="3.30.365.10">
    <property type="entry name" value="Aldehyde oxidase/xanthine dehydrogenase, molybdopterin binding domain"/>
    <property type="match status" value="5"/>
</dbReference>
<evidence type="ECO:0000256" key="2">
    <source>
        <dbReference type="ARBA" id="ARBA00023002"/>
    </source>
</evidence>
<dbReference type="AlphaFoldDB" id="R4KM01"/>
<dbReference type="GO" id="GO:0005506">
    <property type="term" value="F:iron ion binding"/>
    <property type="evidence" value="ECO:0007669"/>
    <property type="project" value="InterPro"/>
</dbReference>
<dbReference type="GO" id="GO:0016491">
    <property type="term" value="F:oxidoreductase activity"/>
    <property type="evidence" value="ECO:0007669"/>
    <property type="project" value="UniProtKB-KW"/>
</dbReference>
<dbReference type="Proteomes" id="UP000013520">
    <property type="component" value="Chromosome"/>
</dbReference>
<dbReference type="RefSeq" id="WP_006523686.1">
    <property type="nucleotide sequence ID" value="NC_021184.1"/>
</dbReference>
<dbReference type="PANTHER" id="PTHR11908">
    <property type="entry name" value="XANTHINE DEHYDROGENASE"/>
    <property type="match status" value="1"/>
</dbReference>
<dbReference type="InterPro" id="IPR016208">
    <property type="entry name" value="Ald_Oxase/xanthine_DH-like"/>
</dbReference>
<sequence>MGQKLSVVGKSLPLKEAWDKVTGKAQYSTTMNLPGMLVGKILRSPHAHARIVSIDISKARALPGVKAVVTANDFPKKLFTVNVMHWQLDGGELMDMYLFADVARYIGDPIAAVAAVNEEIAKEALALIHVEYEVLPAVFTVEDAVKEGAPQIRDNAAGNIVVPPMSVFPTGDMEQGFKEADVVVEGTYTTSKAIQAGMENACSIASYNSGTGRLTVWSQTQLPHMARRMIAHLFDMDEGRVRIIQPYAGNGFGAGTDLNCEPQCCALAIKACAPVKIMYDRAEDFSNRLTREHICKIEMKIGAKQDGTPTALKAKYTGDAGAYMAKTASGAGVALASNITCYEIPNIYQEIEVVYTNHVACGAFRGFGGMQSTFVRETLVDEICQKVGMDPVEFRMKFHRKVGGLGWFPGTKITSCALDKCLEIGAEKIGWKEKRARKKEGIRRKGVGVACMGWLSGAQPMLLELSNALLKFNEDGSCNMIVTPGNIGQGCLGSLSQIAAEVLGLNYEDIHPISYDTDLTEWSVGTHASRGLYCLGLAVKKAAENAREQFLRRAANILKVAPVELAMGGKRIYVAADPQKGISVADVAKDAIYNYSGNSEQITARASITPTAFAPPWQAGFVDLEVDMETGQVSIIKWITVHDIGKAINPMTVEGQLDGGTGQGIGFALYEDTIISTENGKMVADGFDKYKIPSILDMPDNESLLVEEEDPTGPFGAKSVGESGIFLQAPAIANAIYDAVGVRIRDVPITPERIMSALKAKGQ</sequence>
<proteinExistence type="predicted"/>
<dbReference type="HOGENOM" id="CLU_001681_2_1_9"/>
<keyword evidence="5" id="KW-1185">Reference proteome</keyword>
<dbReference type="Pfam" id="PF20256">
    <property type="entry name" value="MoCoBD_2"/>
    <property type="match status" value="1"/>
</dbReference>
<keyword evidence="2" id="KW-0560">Oxidoreductase</keyword>
<gene>
    <name evidence="4" type="ORF">Desgi_1148</name>
</gene>
<feature type="domain" description="Aldehyde oxidase/xanthine dehydrogenase a/b hammerhead" evidence="3">
    <location>
        <begin position="22"/>
        <end position="136"/>
    </location>
</feature>
<dbReference type="Gene3D" id="3.90.1170.50">
    <property type="entry name" value="Aldehyde oxidase/xanthine dehydrogenase, a/b hammerhead"/>
    <property type="match status" value="1"/>
</dbReference>
<evidence type="ECO:0000256" key="1">
    <source>
        <dbReference type="ARBA" id="ARBA00022505"/>
    </source>
</evidence>
<accession>R4KM01</accession>
<dbReference type="PANTHER" id="PTHR11908:SF132">
    <property type="entry name" value="ALDEHYDE OXIDASE 1-RELATED"/>
    <property type="match status" value="1"/>
</dbReference>
<dbReference type="SMART" id="SM01008">
    <property type="entry name" value="Ald_Xan_dh_C"/>
    <property type="match status" value="1"/>
</dbReference>
<evidence type="ECO:0000313" key="4">
    <source>
        <dbReference type="EMBL" id="AGL00671.1"/>
    </source>
</evidence>
<name>R4KM01_9FIRM</name>
<dbReference type="STRING" id="767817.Desgi_1148"/>
<dbReference type="KEGG" id="dgi:Desgi_1148"/>
<dbReference type="InterPro" id="IPR046867">
    <property type="entry name" value="AldOxase/xan_DH_MoCoBD2"/>
</dbReference>
<dbReference type="EMBL" id="CP003273">
    <property type="protein sequence ID" value="AGL00671.1"/>
    <property type="molecule type" value="Genomic_DNA"/>
</dbReference>
<dbReference type="InterPro" id="IPR036856">
    <property type="entry name" value="Ald_Oxase/Xan_DH_a/b_sf"/>
</dbReference>
<evidence type="ECO:0000313" key="5">
    <source>
        <dbReference type="Proteomes" id="UP000013520"/>
    </source>
</evidence>
<dbReference type="Pfam" id="PF02738">
    <property type="entry name" value="MoCoBD_1"/>
    <property type="match status" value="1"/>
</dbReference>
<dbReference type="InterPro" id="IPR000674">
    <property type="entry name" value="Ald_Oxase/Xan_DH_a/b"/>
</dbReference>
<keyword evidence="1" id="KW-0500">Molybdenum</keyword>
<organism evidence="4 5">
    <name type="scientific">Desulfoscipio gibsoniae DSM 7213</name>
    <dbReference type="NCBI Taxonomy" id="767817"/>
    <lineage>
        <taxon>Bacteria</taxon>
        <taxon>Bacillati</taxon>
        <taxon>Bacillota</taxon>
        <taxon>Clostridia</taxon>
        <taxon>Eubacteriales</taxon>
        <taxon>Desulfallaceae</taxon>
        <taxon>Desulfoscipio</taxon>
    </lineage>
</organism>
<dbReference type="Pfam" id="PF01315">
    <property type="entry name" value="Ald_Xan_dh_C"/>
    <property type="match status" value="1"/>
</dbReference>
<dbReference type="SUPFAM" id="SSF56003">
    <property type="entry name" value="Molybdenum cofactor-binding domain"/>
    <property type="match status" value="1"/>
</dbReference>